<name>A0A1D8K9I9_9GAMM</name>
<proteinExistence type="predicted"/>
<dbReference type="KEGG" id="aaeo:BJI67_11695"/>
<dbReference type="Proteomes" id="UP000095342">
    <property type="component" value="Chromosome"/>
</dbReference>
<dbReference type="EMBL" id="CP017448">
    <property type="protein sequence ID" value="AOV17633.1"/>
    <property type="molecule type" value="Genomic_DNA"/>
</dbReference>
<dbReference type="AlphaFoldDB" id="A0A1D8K9I9"/>
<evidence type="ECO:0000313" key="2">
    <source>
        <dbReference type="Proteomes" id="UP000095342"/>
    </source>
</evidence>
<accession>A0A1D8K9I9</accession>
<keyword evidence="2" id="KW-1185">Reference proteome</keyword>
<organism evidence="1 2">
    <name type="scientific">Acidihalobacter aeolianus</name>
    <dbReference type="NCBI Taxonomy" id="2792603"/>
    <lineage>
        <taxon>Bacteria</taxon>
        <taxon>Pseudomonadati</taxon>
        <taxon>Pseudomonadota</taxon>
        <taxon>Gammaproteobacteria</taxon>
        <taxon>Chromatiales</taxon>
        <taxon>Ectothiorhodospiraceae</taxon>
        <taxon>Acidihalobacter</taxon>
    </lineage>
</organism>
<sequence>MYPITQFCESRCASAFEGDSHFHGFNFGFMKLPHFGFINKVEAYNYAVLFAVMAIHLNG</sequence>
<evidence type="ECO:0000313" key="1">
    <source>
        <dbReference type="EMBL" id="AOV17633.1"/>
    </source>
</evidence>
<gene>
    <name evidence="1" type="ORF">BJI67_11695</name>
</gene>
<reference evidence="1 2" key="1">
    <citation type="submission" date="2016-09" db="EMBL/GenBank/DDBJ databases">
        <title>Acidihalobacter prosperus V6 (DSM14174).</title>
        <authorList>
            <person name="Khaleque H.N."/>
            <person name="Ramsay J.P."/>
            <person name="Murphy R.J.T."/>
            <person name="Kaksonen A.H."/>
            <person name="Boxall N.J."/>
            <person name="Watkin E.L.J."/>
        </authorList>
    </citation>
    <scope>NUCLEOTIDE SEQUENCE [LARGE SCALE GENOMIC DNA]</scope>
    <source>
        <strain evidence="1 2">V6</strain>
    </source>
</reference>
<protein>
    <submittedName>
        <fullName evidence="1">Uncharacterized protein</fullName>
    </submittedName>
</protein>